<dbReference type="OrthoDB" id="27483at2759"/>
<evidence type="ECO:0000313" key="2">
    <source>
        <dbReference type="Proteomes" id="UP000053558"/>
    </source>
</evidence>
<reference evidence="2" key="1">
    <citation type="journal article" date="2012" name="Science">
        <title>The Paleozoic origin of enzymatic lignin decomposition reconstructed from 31 fungal genomes.</title>
        <authorList>
            <person name="Floudas D."/>
            <person name="Binder M."/>
            <person name="Riley R."/>
            <person name="Barry K."/>
            <person name="Blanchette R.A."/>
            <person name="Henrissat B."/>
            <person name="Martinez A.T."/>
            <person name="Otillar R."/>
            <person name="Spatafora J.W."/>
            <person name="Yadav J.S."/>
            <person name="Aerts A."/>
            <person name="Benoit I."/>
            <person name="Boyd A."/>
            <person name="Carlson A."/>
            <person name="Copeland A."/>
            <person name="Coutinho P.M."/>
            <person name="de Vries R.P."/>
            <person name="Ferreira P."/>
            <person name="Findley K."/>
            <person name="Foster B."/>
            <person name="Gaskell J."/>
            <person name="Glotzer D."/>
            <person name="Gorecki P."/>
            <person name="Heitman J."/>
            <person name="Hesse C."/>
            <person name="Hori C."/>
            <person name="Igarashi K."/>
            <person name="Jurgens J.A."/>
            <person name="Kallen N."/>
            <person name="Kersten P."/>
            <person name="Kohler A."/>
            <person name="Kuees U."/>
            <person name="Kumar T.K.A."/>
            <person name="Kuo A."/>
            <person name="LaButti K."/>
            <person name="Larrondo L.F."/>
            <person name="Lindquist E."/>
            <person name="Ling A."/>
            <person name="Lombard V."/>
            <person name="Lucas S."/>
            <person name="Lundell T."/>
            <person name="Martin R."/>
            <person name="McLaughlin D.J."/>
            <person name="Morgenstern I."/>
            <person name="Morin E."/>
            <person name="Murat C."/>
            <person name="Nagy L.G."/>
            <person name="Nolan M."/>
            <person name="Ohm R.A."/>
            <person name="Patyshakuliyeva A."/>
            <person name="Rokas A."/>
            <person name="Ruiz-Duenas F.J."/>
            <person name="Sabat G."/>
            <person name="Salamov A."/>
            <person name="Samejima M."/>
            <person name="Schmutz J."/>
            <person name="Slot J.C."/>
            <person name="St John F."/>
            <person name="Stenlid J."/>
            <person name="Sun H."/>
            <person name="Sun S."/>
            <person name="Syed K."/>
            <person name="Tsang A."/>
            <person name="Wiebenga A."/>
            <person name="Young D."/>
            <person name="Pisabarro A."/>
            <person name="Eastwood D.C."/>
            <person name="Martin F."/>
            <person name="Cullen D."/>
            <person name="Grigoriev I.V."/>
            <person name="Hibbett D.S."/>
        </authorList>
    </citation>
    <scope>NUCLEOTIDE SEQUENCE [LARGE SCALE GENOMIC DNA]</scope>
    <source>
        <strain evidence="2">RWD-64-598 SS2</strain>
    </source>
</reference>
<accession>A0A5M3MCU4</accession>
<dbReference type="AlphaFoldDB" id="A0A5M3MCU4"/>
<organism evidence="1 2">
    <name type="scientific">Coniophora puteana (strain RWD-64-598)</name>
    <name type="common">Brown rot fungus</name>
    <dbReference type="NCBI Taxonomy" id="741705"/>
    <lineage>
        <taxon>Eukaryota</taxon>
        <taxon>Fungi</taxon>
        <taxon>Dikarya</taxon>
        <taxon>Basidiomycota</taxon>
        <taxon>Agaricomycotina</taxon>
        <taxon>Agaricomycetes</taxon>
        <taxon>Agaricomycetidae</taxon>
        <taxon>Boletales</taxon>
        <taxon>Coniophorineae</taxon>
        <taxon>Coniophoraceae</taxon>
        <taxon>Coniophora</taxon>
    </lineage>
</organism>
<comment type="caution">
    <text evidence="1">The sequence shown here is derived from an EMBL/GenBank/DDBJ whole genome shotgun (WGS) entry which is preliminary data.</text>
</comment>
<evidence type="ECO:0000313" key="1">
    <source>
        <dbReference type="EMBL" id="EIW77059.1"/>
    </source>
</evidence>
<sequence length="164" mass="18039">FGKLIVFLPVDNVHGKVTLRHDDKKWKVDVLETQPSARPAAITYIGFLNDVRCNMRVGHGGSVVVLTYVLSFDDLNDFDPSPSPTSSPSEEAIKHTLKKVVADTSVLPNGGYIGFGLRHYVPVKRGADAKAYSNLLVGKDAELKHACEALGLEWRLTVLYDCDE</sequence>
<feature type="non-terminal residue" evidence="1">
    <location>
        <position position="1"/>
    </location>
</feature>
<gene>
    <name evidence="1" type="ORF">CONPUDRAFT_17575</name>
</gene>
<dbReference type="RefSeq" id="XP_007772343.1">
    <property type="nucleotide sequence ID" value="XM_007774153.1"/>
</dbReference>
<protein>
    <submittedName>
        <fullName evidence="1">Uncharacterized protein</fullName>
    </submittedName>
</protein>
<keyword evidence="2" id="KW-1185">Reference proteome</keyword>
<dbReference type="EMBL" id="JH711584">
    <property type="protein sequence ID" value="EIW77059.1"/>
    <property type="molecule type" value="Genomic_DNA"/>
</dbReference>
<feature type="non-terminal residue" evidence="1">
    <location>
        <position position="164"/>
    </location>
</feature>
<dbReference type="GeneID" id="19206468"/>
<dbReference type="Proteomes" id="UP000053558">
    <property type="component" value="Unassembled WGS sequence"/>
</dbReference>
<dbReference type="OMA" id="ARRHYND"/>
<proteinExistence type="predicted"/>
<dbReference type="KEGG" id="cput:CONPUDRAFT_17575"/>
<name>A0A5M3MCU4_CONPW</name>